<dbReference type="InterPro" id="IPR010695">
    <property type="entry name" value="FAIM1"/>
</dbReference>
<keyword evidence="1" id="KW-1133">Transmembrane helix</keyword>
<dbReference type="InterPro" id="IPR038513">
    <property type="entry name" value="FAIM1_dom_sf"/>
</dbReference>
<feature type="transmembrane region" description="Helical" evidence="1">
    <location>
        <begin position="104"/>
        <end position="122"/>
    </location>
</feature>
<dbReference type="OrthoDB" id="9845745at2"/>
<name>G7WB13_DESOD</name>
<organism evidence="2 3">
    <name type="scientific">Desulfosporosinus orientis (strain ATCC 19365 / DSM 765 / NCIMB 8382 / VKM B-1628 / Singapore I)</name>
    <name type="common">Desulfotomaculum orientis</name>
    <dbReference type="NCBI Taxonomy" id="768706"/>
    <lineage>
        <taxon>Bacteria</taxon>
        <taxon>Bacillati</taxon>
        <taxon>Bacillota</taxon>
        <taxon>Clostridia</taxon>
        <taxon>Eubacteriales</taxon>
        <taxon>Desulfitobacteriaceae</taxon>
        <taxon>Desulfosporosinus</taxon>
    </lineage>
</organism>
<evidence type="ECO:0000256" key="1">
    <source>
        <dbReference type="SAM" id="Phobius"/>
    </source>
</evidence>
<dbReference type="EMBL" id="CP003108">
    <property type="protein sequence ID" value="AET67514.1"/>
    <property type="molecule type" value="Genomic_DNA"/>
</dbReference>
<reference evidence="3" key="1">
    <citation type="submission" date="2011-11" db="EMBL/GenBank/DDBJ databases">
        <title>Complete sequence of Desulfosporosinus orientis DSM 765.</title>
        <authorList>
            <person name="Lucas S."/>
            <person name="Han J."/>
            <person name="Lapidus A."/>
            <person name="Cheng J.-F."/>
            <person name="Goodwin L."/>
            <person name="Pitluck S."/>
            <person name="Peters L."/>
            <person name="Ovchinnikova G."/>
            <person name="Teshima H."/>
            <person name="Detter J.C."/>
            <person name="Han C."/>
            <person name="Tapia R."/>
            <person name="Land M."/>
            <person name="Hauser L."/>
            <person name="Kyrpides N."/>
            <person name="Ivanova N."/>
            <person name="Pagani I."/>
            <person name="Pester M."/>
            <person name="Spring S."/>
            <person name="Ollivier B."/>
            <person name="Rattei T."/>
            <person name="Klenk H.-P."/>
            <person name="Wagner M."/>
            <person name="Loy A."/>
            <person name="Woyke T."/>
        </authorList>
    </citation>
    <scope>NUCLEOTIDE SEQUENCE [LARGE SCALE GENOMIC DNA]</scope>
    <source>
        <strain evidence="3">ATCC 19365 / DSM 765 / NCIMB 8382 / VKM B-1628</strain>
    </source>
</reference>
<gene>
    <name evidence="2" type="ordered locus">Desor_1883</name>
</gene>
<evidence type="ECO:0000313" key="3">
    <source>
        <dbReference type="Proteomes" id="UP000006346"/>
    </source>
</evidence>
<accession>G7WB13</accession>
<dbReference type="HOGENOM" id="CLU_1737606_0_0_9"/>
<dbReference type="KEGG" id="dor:Desor_1883"/>
<evidence type="ECO:0000313" key="2">
    <source>
        <dbReference type="EMBL" id="AET67514.1"/>
    </source>
</evidence>
<dbReference type="Proteomes" id="UP000006346">
    <property type="component" value="Chromosome"/>
</dbReference>
<reference evidence="2 3" key="2">
    <citation type="journal article" date="2012" name="J. Bacteriol.">
        <title>Complete genome sequences of Desulfosporosinus orientis DSM765T, Desulfosporosinus youngiae DSM17734T, Desulfosporosinus meridiei DSM13257T, and Desulfosporosinus acidiphilus DSM22704T.</title>
        <authorList>
            <person name="Pester M."/>
            <person name="Brambilla E."/>
            <person name="Alazard D."/>
            <person name="Rattei T."/>
            <person name="Weinmaier T."/>
            <person name="Han J."/>
            <person name="Lucas S."/>
            <person name="Lapidus A."/>
            <person name="Cheng J.F."/>
            <person name="Goodwin L."/>
            <person name="Pitluck S."/>
            <person name="Peters L."/>
            <person name="Ovchinnikova G."/>
            <person name="Teshima H."/>
            <person name="Detter J.C."/>
            <person name="Han C.S."/>
            <person name="Tapia R."/>
            <person name="Land M.L."/>
            <person name="Hauser L."/>
            <person name="Kyrpides N.C."/>
            <person name="Ivanova N.N."/>
            <person name="Pagani I."/>
            <person name="Huntmann M."/>
            <person name="Wei C.L."/>
            <person name="Davenport K.W."/>
            <person name="Daligault H."/>
            <person name="Chain P.S."/>
            <person name="Chen A."/>
            <person name="Mavromatis K."/>
            <person name="Markowitz V."/>
            <person name="Szeto E."/>
            <person name="Mikhailova N."/>
            <person name="Pati A."/>
            <person name="Wagner M."/>
            <person name="Woyke T."/>
            <person name="Ollivier B."/>
            <person name="Klenk H.P."/>
            <person name="Spring S."/>
            <person name="Loy A."/>
        </authorList>
    </citation>
    <scope>NUCLEOTIDE SEQUENCE [LARGE SCALE GENOMIC DNA]</scope>
    <source>
        <strain evidence="3">ATCC 19365 / DSM 765 / NCIMB 8382 / VKM B-1628</strain>
    </source>
</reference>
<dbReference type="Gene3D" id="2.40.128.180">
    <property type="match status" value="1"/>
</dbReference>
<proteinExistence type="predicted"/>
<protein>
    <submittedName>
        <fullName evidence="2">Uncharacterized protein</fullName>
    </submittedName>
</protein>
<dbReference type="Pfam" id="PF06905">
    <property type="entry name" value="FAIM1"/>
    <property type="match status" value="1"/>
</dbReference>
<feature type="transmembrane region" description="Helical" evidence="1">
    <location>
        <begin position="128"/>
        <end position="146"/>
    </location>
</feature>
<dbReference type="AlphaFoldDB" id="G7WB13"/>
<sequence length="150" mass="17478">MPEKEWLFSLEDGEHRVKLKHSNWIRRYHVELDNRTINTTRTIIKGGDKLSFEINLHKCVIVIRFNKNSLDYDLIVDDTSIEKNKKTEIPPEWNRPRPGCLKELFSYTIFTILIGIVSGLSGYSSDKIIGLVVGAILLYAALRYLMKRRQ</sequence>
<keyword evidence="1" id="KW-0472">Membrane</keyword>
<keyword evidence="3" id="KW-1185">Reference proteome</keyword>
<dbReference type="RefSeq" id="WP_014184329.1">
    <property type="nucleotide sequence ID" value="NC_016584.1"/>
</dbReference>
<keyword evidence="1" id="KW-0812">Transmembrane</keyword>